<dbReference type="SMART" id="SM00181">
    <property type="entry name" value="EGF"/>
    <property type="match status" value="14"/>
</dbReference>
<feature type="disulfide bond" evidence="5">
    <location>
        <begin position="176"/>
        <end position="193"/>
    </location>
</feature>
<feature type="domain" description="HYR" evidence="10">
    <location>
        <begin position="809"/>
        <end position="890"/>
    </location>
</feature>
<feature type="chain" id="PRO_5037272521" evidence="8">
    <location>
        <begin position="24"/>
        <end position="1360"/>
    </location>
</feature>
<evidence type="ECO:0000256" key="4">
    <source>
        <dbReference type="ARBA" id="ARBA00023157"/>
    </source>
</evidence>
<feature type="disulfide bond" evidence="5">
    <location>
        <begin position="628"/>
        <end position="637"/>
    </location>
</feature>
<feature type="disulfide bond" evidence="5">
    <location>
        <begin position="707"/>
        <end position="716"/>
    </location>
</feature>
<name>A0A914BKA7_PATMI</name>
<dbReference type="GeneID" id="119744485"/>
<dbReference type="InterPro" id="IPR001881">
    <property type="entry name" value="EGF-like_Ca-bd_dom"/>
</dbReference>
<keyword evidence="13" id="KW-1185">Reference proteome</keyword>
<feature type="disulfide bond" evidence="5">
    <location>
        <begin position="392"/>
        <end position="401"/>
    </location>
</feature>
<keyword evidence="3" id="KW-0677">Repeat</keyword>
<dbReference type="Proteomes" id="UP000887568">
    <property type="component" value="Unplaced"/>
</dbReference>
<feature type="domain" description="EGF-like" evidence="9">
    <location>
        <begin position="485"/>
        <end position="522"/>
    </location>
</feature>
<dbReference type="CDD" id="cd00054">
    <property type="entry name" value="EGF_CA"/>
    <property type="match status" value="3"/>
</dbReference>
<dbReference type="InterPro" id="IPR003410">
    <property type="entry name" value="HYR_dom"/>
</dbReference>
<evidence type="ECO:0000259" key="10">
    <source>
        <dbReference type="PROSITE" id="PS50825"/>
    </source>
</evidence>
<evidence type="ECO:0000256" key="6">
    <source>
        <dbReference type="SAM" id="MobiDB-lite"/>
    </source>
</evidence>
<dbReference type="OMA" id="EPEMQFH"/>
<feature type="disulfide bond" evidence="5">
    <location>
        <begin position="274"/>
        <end position="283"/>
    </location>
</feature>
<feature type="disulfide bond" evidence="5">
    <location>
        <begin position="454"/>
        <end position="471"/>
    </location>
</feature>
<accession>A0A914BKA7</accession>
<feature type="domain" description="EGF-like" evidence="9">
    <location>
        <begin position="207"/>
        <end position="246"/>
    </location>
</feature>
<feature type="disulfide bond" evidence="5">
    <location>
        <begin position="353"/>
        <end position="362"/>
    </location>
</feature>
<dbReference type="PANTHER" id="PTHR12916:SF9">
    <property type="entry name" value="NEUROGENIC LOCUS NOTCH HOMOLOG PROTEIN 1-RELATED"/>
    <property type="match status" value="1"/>
</dbReference>
<feature type="domain" description="EGF-like" evidence="9">
    <location>
        <begin position="681"/>
        <end position="717"/>
    </location>
</feature>
<evidence type="ECO:0000256" key="7">
    <source>
        <dbReference type="SAM" id="Phobius"/>
    </source>
</evidence>
<feature type="domain" description="EGF-like" evidence="9">
    <location>
        <begin position="248"/>
        <end position="284"/>
    </location>
</feature>
<comment type="caution">
    <text evidence="5">Lacks conserved residue(s) required for the propagation of feature annotation.</text>
</comment>
<dbReference type="CDD" id="cd08544">
    <property type="entry name" value="Reeler"/>
    <property type="match status" value="1"/>
</dbReference>
<feature type="disulfide bond" evidence="5">
    <location>
        <begin position="236"/>
        <end position="245"/>
    </location>
</feature>
<feature type="disulfide bond" evidence="5">
    <location>
        <begin position="590"/>
        <end position="599"/>
    </location>
</feature>
<dbReference type="InterPro" id="IPR009030">
    <property type="entry name" value="Growth_fac_rcpt_cys_sf"/>
</dbReference>
<evidence type="ECO:0000313" key="13">
    <source>
        <dbReference type="Proteomes" id="UP000887568"/>
    </source>
</evidence>
<feature type="region of interest" description="Disordered" evidence="6">
    <location>
        <begin position="1288"/>
        <end position="1360"/>
    </location>
</feature>
<dbReference type="PANTHER" id="PTHR12916">
    <property type="entry name" value="CYTOCHROME C OXIDASE POLYPEPTIDE VIC-2"/>
    <property type="match status" value="1"/>
</dbReference>
<feature type="region of interest" description="Disordered" evidence="6">
    <location>
        <begin position="1233"/>
        <end position="1261"/>
    </location>
</feature>
<dbReference type="Pfam" id="PF00008">
    <property type="entry name" value="EGF"/>
    <property type="match status" value="5"/>
</dbReference>
<feature type="domain" description="Reelin" evidence="11">
    <location>
        <begin position="18"/>
        <end position="183"/>
    </location>
</feature>
<dbReference type="PROSITE" id="PS50026">
    <property type="entry name" value="EGF_3"/>
    <property type="match status" value="13"/>
</dbReference>
<dbReference type="PROSITE" id="PS01186">
    <property type="entry name" value="EGF_2"/>
    <property type="match status" value="3"/>
</dbReference>
<dbReference type="Pfam" id="PF02014">
    <property type="entry name" value="Reeler"/>
    <property type="match status" value="1"/>
</dbReference>
<dbReference type="InterPro" id="IPR013032">
    <property type="entry name" value="EGF-like_CS"/>
</dbReference>
<feature type="disulfide bond" evidence="5">
    <location>
        <begin position="312"/>
        <end position="321"/>
    </location>
</feature>
<feature type="disulfide bond" evidence="5">
    <location>
        <begin position="532"/>
        <end position="549"/>
    </location>
</feature>
<feature type="domain" description="EGF-like" evidence="9">
    <location>
        <begin position="323"/>
        <end position="363"/>
    </location>
</feature>
<dbReference type="FunFam" id="2.10.25.10:FF:000066">
    <property type="entry name" value="FAT atypical cadherin 4"/>
    <property type="match status" value="1"/>
</dbReference>
<dbReference type="Pfam" id="PF02494">
    <property type="entry name" value="HYR"/>
    <property type="match status" value="1"/>
</dbReference>
<dbReference type="PROSITE" id="PS51019">
    <property type="entry name" value="REELIN"/>
    <property type="match status" value="1"/>
</dbReference>
<feature type="disulfide bond" evidence="5">
    <location>
        <begin position="431"/>
        <end position="440"/>
    </location>
</feature>
<dbReference type="SUPFAM" id="SSF57196">
    <property type="entry name" value="EGF/Laminin"/>
    <property type="match status" value="12"/>
</dbReference>
<keyword evidence="1 5" id="KW-0245">EGF-like domain</keyword>
<feature type="domain" description="EGF-like" evidence="9">
    <location>
        <begin position="167"/>
        <end position="206"/>
    </location>
</feature>
<organism evidence="12 13">
    <name type="scientific">Patiria miniata</name>
    <name type="common">Bat star</name>
    <name type="synonym">Asterina miniata</name>
    <dbReference type="NCBI Taxonomy" id="46514"/>
    <lineage>
        <taxon>Eukaryota</taxon>
        <taxon>Metazoa</taxon>
        <taxon>Echinodermata</taxon>
        <taxon>Eleutherozoa</taxon>
        <taxon>Asterozoa</taxon>
        <taxon>Asteroidea</taxon>
        <taxon>Valvatacea</taxon>
        <taxon>Valvatida</taxon>
        <taxon>Asterinidae</taxon>
        <taxon>Patiria</taxon>
    </lineage>
</organism>
<feature type="domain" description="EGF-like" evidence="9">
    <location>
        <begin position="443"/>
        <end position="483"/>
    </location>
</feature>
<keyword evidence="2 8" id="KW-0732">Signal</keyword>
<keyword evidence="4 5" id="KW-1015">Disulfide bond</keyword>
<feature type="transmembrane region" description="Helical" evidence="7">
    <location>
        <begin position="1175"/>
        <end position="1199"/>
    </location>
</feature>
<dbReference type="GO" id="GO:0005509">
    <property type="term" value="F:calcium ion binding"/>
    <property type="evidence" value="ECO:0007669"/>
    <property type="project" value="InterPro"/>
</dbReference>
<feature type="domain" description="EGF-like" evidence="9">
    <location>
        <begin position="404"/>
        <end position="441"/>
    </location>
</feature>
<evidence type="ECO:0000256" key="2">
    <source>
        <dbReference type="ARBA" id="ARBA00022729"/>
    </source>
</evidence>
<evidence type="ECO:0000259" key="11">
    <source>
        <dbReference type="PROSITE" id="PS51019"/>
    </source>
</evidence>
<keyword evidence="7" id="KW-1133">Transmembrane helix</keyword>
<evidence type="ECO:0000313" key="12">
    <source>
        <dbReference type="EnsemblMetazoa" id="XP_038076350.1"/>
    </source>
</evidence>
<evidence type="ECO:0000256" key="8">
    <source>
        <dbReference type="SAM" id="SignalP"/>
    </source>
</evidence>
<evidence type="ECO:0000259" key="9">
    <source>
        <dbReference type="PROSITE" id="PS50026"/>
    </source>
</evidence>
<feature type="compositionally biased region" description="Polar residues" evidence="6">
    <location>
        <begin position="1331"/>
        <end position="1351"/>
    </location>
</feature>
<keyword evidence="7" id="KW-0472">Membrane</keyword>
<dbReference type="Pfam" id="PF12661">
    <property type="entry name" value="hEGF"/>
    <property type="match status" value="2"/>
</dbReference>
<feature type="domain" description="EGF-like" evidence="9">
    <location>
        <begin position="364"/>
        <end position="402"/>
    </location>
</feature>
<dbReference type="SMART" id="SM00179">
    <property type="entry name" value="EGF_CA"/>
    <property type="match status" value="11"/>
</dbReference>
<feature type="disulfide bond" evidence="5">
    <location>
        <begin position="473"/>
        <end position="482"/>
    </location>
</feature>
<dbReference type="SMART" id="SM01411">
    <property type="entry name" value="Ephrin_rec_like"/>
    <property type="match status" value="1"/>
</dbReference>
<feature type="domain" description="EGF-like" evidence="9">
    <location>
        <begin position="286"/>
        <end position="322"/>
    </location>
</feature>
<dbReference type="Gene3D" id="2.10.25.10">
    <property type="entry name" value="Laminin"/>
    <property type="match status" value="12"/>
</dbReference>
<dbReference type="OrthoDB" id="430340at2759"/>
<reference evidence="12" key="1">
    <citation type="submission" date="2022-11" db="UniProtKB">
        <authorList>
            <consortium name="EnsemblMetazoa"/>
        </authorList>
    </citation>
    <scope>IDENTIFICATION</scope>
</reference>
<dbReference type="InterPro" id="IPR002861">
    <property type="entry name" value="Reeler_dom"/>
</dbReference>
<sequence length="1360" mass="144153">MAVVSRTVFLGVFLCWIITGVWSRPNGAPTTACVSMLPNHGVPSQAANTSPFTVTADTTDFTTEQVITVTVSSGGSVTFKGVLLQARVVDTDTPVGVFSNIPDGYQPLNCSSADDAVTHANNNVKNSLTVEWTAPSNALGDIEFVATVVYTREIFWSQLRSSVITALPDVCLSEPCFNGGTCYRASDKRSYFCGCTAPSEMGPNCETLNPCNPSPCLNGGVCFRSATSAAHYTCLCTGHYSGQHCENVIAACSPNPCLNGGVCREAGDTFSCFCPSDRHGARCEFEIITCDPDPCLNGASCLATATGHECICAFGWSGDDCGTSLICQADSCLNGGTCFDSNPPGSVMFYCYCNVYYTGSRCETADPCRADPCANSGTCNQVGDTEAFTCSCIDGFEGERCETTTNPCQASPCMNGGTCFRDTNGATMCQCPSDYIGDVCQTRVHPCDLPVTPCMNEGTCFKGSSGYSYFCQCPSGYSGMDCETLDDPCASHPCMNGASCTPGSGEEYTCTCPAEFFGSNCQNRGACFGADCQNGGTCIPRSDQLAFTCQCAPSYDGPYCQYANGCELNDLCLGGSTCSYIGQGFTRCDCPDGLAGTYCELDVSCSGTPCRNGGTCRPLGDGSYQCDCLAIYSGSNCEIYTNPCMPDPCVNSECIILLDPDTAWNCTCGKDYSGENCTIYNGDPCDVFECFNDGQCISGAQGSTCVCGPDYSGEHCERPLNPTLTGCPSGLAISYPLQQGSNSAYIDLSITARGHLNQLIPITVTDELEFPSTIMFTEEYREGKDITVQAVDENNENRTSTCSFKLRILDNEIPTVQCPADMSTITAENSVAVFFPMATAMDNLGITKPLQYTPSNGSQFDAGRSHTVIVKALDTFDNQGECSFQVVVNKKESDCTEPTAPDNGVSTCVADGESRTCSVSCNEGFGNAVGINEYMCVHQSPAYWTPRPNTDICVPYKPGNSASKVVSLRFSIDSALCNTLNFDNSVADSLTESLQALGVCETNDARMSCSFELECGSGSGAGRRRRANVDLNVDLGLTSLAGEDDSTADVEARLDGAVDNVKAGVATSSLSIEIEGETIMNEPTALGESDTTWNCKPGQVTKSNGCLSCPPGTYHDAVRKTCSYCETNTHQNKPEQESCSSCPDGTETQQNGAFSEDHCVPIDKEPLAGPWTPTLIGIVGGAGGLIVLLLVILACVCIVKSSRRPSHESRGESKESPLSNFTHLNKAYEETDETEMQFHGDPSIDSDNTYQNIVDDDQSRTGSTDYLVRIPSLSQYSDYYATLNARSAPNLEPETPPPPPPVSAPAPPEPQLNGGPPSPPPAPPAPPAPGLNTNNSNMSTDHTHLNGSVANGGTRAKFQV</sequence>
<feature type="signal peptide" evidence="8">
    <location>
        <begin position="1"/>
        <end position="23"/>
    </location>
</feature>
<dbReference type="PROSITE" id="PS00022">
    <property type="entry name" value="EGF_1"/>
    <property type="match status" value="13"/>
</dbReference>
<feature type="domain" description="EGF-like" evidence="9">
    <location>
        <begin position="523"/>
        <end position="561"/>
    </location>
</feature>
<dbReference type="PROSITE" id="PS50825">
    <property type="entry name" value="HYR"/>
    <property type="match status" value="1"/>
</dbReference>
<feature type="domain" description="EGF-like" evidence="9">
    <location>
        <begin position="601"/>
        <end position="638"/>
    </location>
</feature>
<dbReference type="InterPro" id="IPR042307">
    <property type="entry name" value="Reeler_sf"/>
</dbReference>
<dbReference type="GO" id="GO:0005112">
    <property type="term" value="F:Notch binding"/>
    <property type="evidence" value="ECO:0007669"/>
    <property type="project" value="TreeGrafter"/>
</dbReference>
<dbReference type="Gene3D" id="2.60.40.4060">
    <property type="entry name" value="Reeler domain"/>
    <property type="match status" value="1"/>
</dbReference>
<feature type="compositionally biased region" description="Pro residues" evidence="6">
    <location>
        <begin position="1294"/>
        <end position="1329"/>
    </location>
</feature>
<evidence type="ECO:0000256" key="3">
    <source>
        <dbReference type="ARBA" id="ARBA00022737"/>
    </source>
</evidence>
<keyword evidence="7" id="KW-0812">Transmembrane</keyword>
<feature type="disulfide bond" evidence="5">
    <location>
        <begin position="512"/>
        <end position="521"/>
    </location>
</feature>
<protein>
    <submittedName>
        <fullName evidence="12">Uncharacterized protein</fullName>
    </submittedName>
</protein>
<feature type="disulfide bond" evidence="5">
    <location>
        <begin position="373"/>
        <end position="390"/>
    </location>
</feature>
<feature type="domain" description="EGF-like" evidence="9">
    <location>
        <begin position="562"/>
        <end position="600"/>
    </location>
</feature>
<dbReference type="EnsemblMetazoa" id="XM_038220422.1">
    <property type="protein sequence ID" value="XP_038076350.1"/>
    <property type="gene ID" value="LOC119744485"/>
</dbReference>
<evidence type="ECO:0000256" key="1">
    <source>
        <dbReference type="ARBA" id="ARBA00022536"/>
    </source>
</evidence>
<proteinExistence type="predicted"/>
<feature type="disulfide bond" evidence="5">
    <location>
        <begin position="551"/>
        <end position="560"/>
    </location>
</feature>
<dbReference type="SUPFAM" id="SSF57184">
    <property type="entry name" value="Growth factor receptor domain"/>
    <property type="match status" value="1"/>
</dbReference>
<dbReference type="InterPro" id="IPR000742">
    <property type="entry name" value="EGF"/>
</dbReference>
<evidence type="ECO:0000256" key="5">
    <source>
        <dbReference type="PROSITE-ProRule" id="PRU00076"/>
    </source>
</evidence>
<dbReference type="RefSeq" id="XP_038076350.1">
    <property type="nucleotide sequence ID" value="XM_038220422.1"/>
</dbReference>
<dbReference type="GO" id="GO:0007219">
    <property type="term" value="P:Notch signaling pathway"/>
    <property type="evidence" value="ECO:0007669"/>
    <property type="project" value="TreeGrafter"/>
</dbReference>